<reference evidence="1 2" key="1">
    <citation type="submission" date="2023-05" db="EMBL/GenBank/DDBJ databases">
        <title>A 100% complete, gapless, phased diploid assembly of the Scenedesmus obliquus UTEX 3031 genome.</title>
        <authorList>
            <person name="Biondi T.C."/>
            <person name="Hanschen E.R."/>
            <person name="Kwon T."/>
            <person name="Eng W."/>
            <person name="Kruse C.P.S."/>
            <person name="Koehler S.I."/>
            <person name="Kunde Y."/>
            <person name="Gleasner C.D."/>
            <person name="You Mak K.T."/>
            <person name="Polle J."/>
            <person name="Hovde B.T."/>
            <person name="Starkenburg S.R."/>
        </authorList>
    </citation>
    <scope>NUCLEOTIDE SEQUENCE [LARGE SCALE GENOMIC DNA]</scope>
    <source>
        <strain evidence="1 2">DOE0152z</strain>
    </source>
</reference>
<organism evidence="1 2">
    <name type="scientific">Tetradesmus obliquus</name>
    <name type="common">Green alga</name>
    <name type="synonym">Acutodesmus obliquus</name>
    <dbReference type="NCBI Taxonomy" id="3088"/>
    <lineage>
        <taxon>Eukaryota</taxon>
        <taxon>Viridiplantae</taxon>
        <taxon>Chlorophyta</taxon>
        <taxon>core chlorophytes</taxon>
        <taxon>Chlorophyceae</taxon>
        <taxon>CS clade</taxon>
        <taxon>Sphaeropleales</taxon>
        <taxon>Scenedesmaceae</taxon>
        <taxon>Tetradesmus</taxon>
    </lineage>
</organism>
<evidence type="ECO:0000313" key="2">
    <source>
        <dbReference type="Proteomes" id="UP001244341"/>
    </source>
</evidence>
<name>A0ABY8TS96_TETOB</name>
<dbReference type="SUPFAM" id="SSF51445">
    <property type="entry name" value="(Trans)glycosidases"/>
    <property type="match status" value="1"/>
</dbReference>
<dbReference type="InterPro" id="IPR017853">
    <property type="entry name" value="GH"/>
</dbReference>
<dbReference type="EMBL" id="CP126210">
    <property type="protein sequence ID" value="WIA11734.1"/>
    <property type="molecule type" value="Genomic_DNA"/>
</dbReference>
<sequence>MRAIPWTLTTTEHPTLCVPLDTDHSRPTSAAATNRAISLLPHSSSSSSSSSSRMRVTPCLLVCLTAALLASAAAKQGGEFSPSVVLTSLDEMANNCDQMVNNALQLNAKSIKFVPTVHYYGSESSLNSYCYRNNWGSCEAPNKDNMERFTALLARCMKRAVDAGKDIAVLAHLDNMQGYTWRNLLQFNPNEKKAGYSYFDVVVAPMARAANRAIKPGTKVVFTLNGETGKSVSQYAGQWLKLVGATKAMIKGQKPLRASDVLVGISLNYNKVYGWIDFDQISPEYISKNFDRQWKAQAAKYPMDLPNMKRLYQAVDVIGVSAYPPLYPNFGLAALDTPLKYHEQELSYAGISLKDLVRSGKKLVISEWGLGGGTQDGNGVAASLADVAGHPFFGLWYPYAAYKDPWKNSQYNDYRRYLYSQTAKWLRAGAGDYKVDALYVWTAGSWDALGVHYATAGGDGSWADRQITNMVKAHNKAVNA</sequence>
<evidence type="ECO:0000313" key="1">
    <source>
        <dbReference type="EMBL" id="WIA11734.1"/>
    </source>
</evidence>
<dbReference type="Proteomes" id="UP001244341">
    <property type="component" value="Chromosome 3b"/>
</dbReference>
<evidence type="ECO:0008006" key="3">
    <source>
        <dbReference type="Google" id="ProtNLM"/>
    </source>
</evidence>
<keyword evidence="2" id="KW-1185">Reference proteome</keyword>
<dbReference type="Gene3D" id="3.20.20.80">
    <property type="entry name" value="Glycosidases"/>
    <property type="match status" value="1"/>
</dbReference>
<gene>
    <name evidence="1" type="ORF">OEZ85_011829</name>
</gene>
<proteinExistence type="predicted"/>
<accession>A0ABY8TS96</accession>
<protein>
    <recommendedName>
        <fullName evidence="3">Glycoside hydrolase family 5 domain-containing protein</fullName>
    </recommendedName>
</protein>